<keyword evidence="2" id="KW-1185">Reference proteome</keyword>
<evidence type="ECO:0000313" key="1">
    <source>
        <dbReference type="EMBL" id="KAH7964812.1"/>
    </source>
</evidence>
<accession>A0ACB8D9M4</accession>
<dbReference type="EMBL" id="CM023471">
    <property type="protein sequence ID" value="KAH7964812.1"/>
    <property type="molecule type" value="Genomic_DNA"/>
</dbReference>
<name>A0ACB8D9M4_DERSI</name>
<protein>
    <submittedName>
        <fullName evidence="1">Uncharacterized protein</fullName>
    </submittedName>
</protein>
<evidence type="ECO:0000313" key="2">
    <source>
        <dbReference type="Proteomes" id="UP000821865"/>
    </source>
</evidence>
<gene>
    <name evidence="1" type="ORF">HPB49_001494</name>
</gene>
<reference evidence="1" key="1">
    <citation type="submission" date="2020-05" db="EMBL/GenBank/DDBJ databases">
        <title>Large-scale comparative analyses of tick genomes elucidate their genetic diversity and vector capacities.</title>
        <authorList>
            <person name="Jia N."/>
            <person name="Wang J."/>
            <person name="Shi W."/>
            <person name="Du L."/>
            <person name="Sun Y."/>
            <person name="Zhan W."/>
            <person name="Jiang J."/>
            <person name="Wang Q."/>
            <person name="Zhang B."/>
            <person name="Ji P."/>
            <person name="Sakyi L.B."/>
            <person name="Cui X."/>
            <person name="Yuan T."/>
            <person name="Jiang B."/>
            <person name="Yang W."/>
            <person name="Lam T.T.-Y."/>
            <person name="Chang Q."/>
            <person name="Ding S."/>
            <person name="Wang X."/>
            <person name="Zhu J."/>
            <person name="Ruan X."/>
            <person name="Zhao L."/>
            <person name="Wei J."/>
            <person name="Que T."/>
            <person name="Du C."/>
            <person name="Cheng J."/>
            <person name="Dai P."/>
            <person name="Han X."/>
            <person name="Huang E."/>
            <person name="Gao Y."/>
            <person name="Liu J."/>
            <person name="Shao H."/>
            <person name="Ye R."/>
            <person name="Li L."/>
            <person name="Wei W."/>
            <person name="Wang X."/>
            <person name="Wang C."/>
            <person name="Yang T."/>
            <person name="Huo Q."/>
            <person name="Li W."/>
            <person name="Guo W."/>
            <person name="Chen H."/>
            <person name="Zhou L."/>
            <person name="Ni X."/>
            <person name="Tian J."/>
            <person name="Zhou Y."/>
            <person name="Sheng Y."/>
            <person name="Liu T."/>
            <person name="Pan Y."/>
            <person name="Xia L."/>
            <person name="Li J."/>
            <person name="Zhao F."/>
            <person name="Cao W."/>
        </authorList>
    </citation>
    <scope>NUCLEOTIDE SEQUENCE</scope>
    <source>
        <strain evidence="1">Dsil-2018</strain>
    </source>
</reference>
<proteinExistence type="predicted"/>
<dbReference type="Proteomes" id="UP000821865">
    <property type="component" value="Chromosome 2"/>
</dbReference>
<sequence length="1659" mass="185953">MLSGSFGTTVDMFNIEVGQLLRHAYTLSRKALFPTDIEKQNVKLALQVLNETVPPALREIGNKHNLYHVEGTAMFIEIIAKLWKVVNVKTPSKGARLRDEFQEPVFSGEDRKIDFLYNFLDWMEEWKKRTKDCDSGTLTKETHAGLHQTTQGLIEIVRYCLDELKLSYVLLGKIQTDCLEDRFGKYRQLAGSHYHVSIRQVYECENKLRLQSKLPTVATSRSVNEEDEQWRDLDENANSLRPKCNVVVTEETLTKMKDIIPVLVYVAGYAVYAALKKLKCQKCREALTLNKAISVSVADKHYDLIRAMDRGGLVHPTMFVVNAVAHNYAVVEQLSKQQVFLKLSNQRQVVTDLSVELLNNDESSDFDACDDGHSCELVLNLEGVVRAPSHARARSSSPLTLRYSARTTCSGSPIADAAVEDAETIRERERRKDLKAKYEEMHEALQRGGDFASLDHFLRTFNVRSEEEWTFCARASRVRRVLDSKMDLQIILDHYARASYVVDYVNKDDRGMSNLKRAVSDILKENPNDDYEAVIRKLRVDMLKAVEMSVQEAAWFLLRQDMSHKSRDVVYIPTCFPEERVRVRKTREELDKLPAASTDVWKLNNVQKYEARQQPDELDDVCLADFASKYRMGQGGRYVLRDRPVVIRYRNYSPGDDVDSYMREQVLLYVPFRSEAIDVLDGNKYVKLYEDNKELIERKRKEYNPANDDVVVGDNNKSSNGSGGVYADVLPSDRLLRLIKETVTPCGAVRKRQGVMDRDAYLSMMRSTNAEQYELLREILHRHTTPGQPLLRVFFTGPAGCGKTFVLKLAMDVYNRCSGGGGDSVMEVDVPSTSSSALAPVTSSYNAYVICASTGKAAVAVGVTTVHAAFKLVRSATTAGRQAARIGIMGDGGLSPSDLNTFRVAFHRVKCVIIDEVSMMSADQLRAVDCRLRQITQRLNEPFGGLDVILCGDLRQLPPVRASEIYKRCRSADGLIGHTVVTWHHLEYFPLVRVVRQSDVGFSNVLTKIGDGRALEPDEVRLLESRFVTAAGAMERAPSAVRIFYSNNEVTRFNEAVAQAQGDGGYRTLRARDEFLGCKTPHLLENAKRRVERMVSSEFANLPREVLVVIGKPYMITSIIDVVDGLVNGAVGVLRMCEFEQGGEEEEGGGGGEIRARRLWLEFDVPGTGKLTRARANRAVHEAKSNGYVIRSVTWVPIEMQSLTLTIDRKAGIACKRTQFPLVQASAITVHKSQGGTYDSVVYEYARTHPQKLVYVALSRCTNLNGIYLTNCDGDHTFYHREANQDKPMVDEFCRLESHRLHTVTQRYLAALKEQKLSRVGEGGSREFTLALLNVRSLSAHALDVARDPVLGKVDLLCLTDTWNNGTAAGSGCEDAVVRGYDAAACARAVATRRAGGVDVFLKRYLPFSEELRQQRQSSLLVLDRRVCPSAGHSCDADFASVALTVEFMEVFHKWFTCMDVSNLQQHIHRNDADARQFPEIDDPRLDSLEGEFVSYIEHLKTKSRAENFLSKETHHALVFTTTSNVECIRFLLSENKFKFVLTRKFSSDPTPLRPCLDGFLRRSSGCNDALDVKSAVCGIEKMIKTGIVASSAQSNVRSSTSFSSAQLLPVHETPTKTTSTAENALDAEVDRLRKQCLSDAPLPSNPDVASVAMVGDSL</sequence>
<comment type="caution">
    <text evidence="1">The sequence shown here is derived from an EMBL/GenBank/DDBJ whole genome shotgun (WGS) entry which is preliminary data.</text>
</comment>
<organism evidence="1 2">
    <name type="scientific">Dermacentor silvarum</name>
    <name type="common">Tick</name>
    <dbReference type="NCBI Taxonomy" id="543639"/>
    <lineage>
        <taxon>Eukaryota</taxon>
        <taxon>Metazoa</taxon>
        <taxon>Ecdysozoa</taxon>
        <taxon>Arthropoda</taxon>
        <taxon>Chelicerata</taxon>
        <taxon>Arachnida</taxon>
        <taxon>Acari</taxon>
        <taxon>Parasitiformes</taxon>
        <taxon>Ixodida</taxon>
        <taxon>Ixodoidea</taxon>
        <taxon>Ixodidae</taxon>
        <taxon>Rhipicephalinae</taxon>
        <taxon>Dermacentor</taxon>
    </lineage>
</organism>